<comment type="caution">
    <text evidence="15">The sequence shown here is derived from an EMBL/GenBank/DDBJ whole genome shotgun (WGS) entry which is preliminary data.</text>
</comment>
<feature type="domain" description="Ketosynthase family 3 (KS3)" evidence="14">
    <location>
        <begin position="2"/>
        <end position="410"/>
    </location>
</feature>
<evidence type="ECO:0000256" key="9">
    <source>
        <dbReference type="ARBA" id="ARBA00023160"/>
    </source>
</evidence>
<evidence type="ECO:0000256" key="10">
    <source>
        <dbReference type="ARBA" id="ARBA00023315"/>
    </source>
</evidence>
<keyword evidence="9 11" id="KW-0275">Fatty acid biosynthesis</keyword>
<evidence type="ECO:0000256" key="8">
    <source>
        <dbReference type="ARBA" id="ARBA00023098"/>
    </source>
</evidence>
<dbReference type="SUPFAM" id="SSF53901">
    <property type="entry name" value="Thiolase-like"/>
    <property type="match status" value="2"/>
</dbReference>
<dbReference type="NCBIfam" id="NF005589">
    <property type="entry name" value="PRK07314.1"/>
    <property type="match status" value="1"/>
</dbReference>
<feature type="active site" description="For beta-ketoacyl synthase activity" evidence="12">
    <location>
        <position position="163"/>
    </location>
</feature>
<evidence type="ECO:0000256" key="6">
    <source>
        <dbReference type="ARBA" id="ARBA00022679"/>
    </source>
</evidence>
<reference evidence="15" key="1">
    <citation type="journal article" date="2020" name="mSystems">
        <title>Genome- and Community-Level Interaction Insights into Carbon Utilization and Element Cycling Functions of Hydrothermarchaeota in Hydrothermal Sediment.</title>
        <authorList>
            <person name="Zhou Z."/>
            <person name="Liu Y."/>
            <person name="Xu W."/>
            <person name="Pan J."/>
            <person name="Luo Z.H."/>
            <person name="Li M."/>
        </authorList>
    </citation>
    <scope>NUCLEOTIDE SEQUENCE [LARGE SCALE GENOMIC DNA]</scope>
    <source>
        <strain evidence="15">HyVt-527</strain>
    </source>
</reference>
<dbReference type="InterPro" id="IPR000794">
    <property type="entry name" value="Beta-ketoacyl_synthase"/>
</dbReference>
<dbReference type="InterPro" id="IPR017568">
    <property type="entry name" value="3-oxoacyl-ACP_synth-2"/>
</dbReference>
<dbReference type="GO" id="GO:0005829">
    <property type="term" value="C:cytosol"/>
    <property type="evidence" value="ECO:0007669"/>
    <property type="project" value="TreeGrafter"/>
</dbReference>
<dbReference type="NCBIfam" id="TIGR03150">
    <property type="entry name" value="fabF"/>
    <property type="match status" value="1"/>
</dbReference>
<dbReference type="EMBL" id="DROD01000396">
    <property type="protein sequence ID" value="HHJ52678.1"/>
    <property type="molecule type" value="Genomic_DNA"/>
</dbReference>
<evidence type="ECO:0000256" key="1">
    <source>
        <dbReference type="ARBA" id="ARBA00005194"/>
    </source>
</evidence>
<dbReference type="InterPro" id="IPR014031">
    <property type="entry name" value="Ketoacyl_synth_C"/>
</dbReference>
<keyword evidence="6 11" id="KW-0808">Transferase</keyword>
<comment type="pathway">
    <text evidence="1 11">Lipid metabolism; fatty acid biosynthesis.</text>
</comment>
<comment type="similarity">
    <text evidence="2 11 13">Belongs to the thiolase-like superfamily. Beta-ketoacyl-ACP synthases family.</text>
</comment>
<dbReference type="PIRSF" id="PIRSF000447">
    <property type="entry name" value="KAS_II"/>
    <property type="match status" value="1"/>
</dbReference>
<dbReference type="PANTHER" id="PTHR11712">
    <property type="entry name" value="POLYKETIDE SYNTHASE-RELATED"/>
    <property type="match status" value="1"/>
</dbReference>
<dbReference type="GO" id="GO:0006633">
    <property type="term" value="P:fatty acid biosynthetic process"/>
    <property type="evidence" value="ECO:0007669"/>
    <property type="project" value="UniProtKB-UniRule"/>
</dbReference>
<dbReference type="Proteomes" id="UP000886124">
    <property type="component" value="Unassembled WGS sequence"/>
</dbReference>
<evidence type="ECO:0000256" key="5">
    <source>
        <dbReference type="ARBA" id="ARBA00022516"/>
    </source>
</evidence>
<comment type="function">
    <text evidence="11">Involved in the type II fatty acid elongation cycle. Catalyzes the elongation of a wide range of acyl-ACP by the addition of two carbons from malonyl-ACP to an acyl acceptor. Can efficiently catalyze the conversion of palmitoleoyl-ACP (cis-hexadec-9-enoyl-ACP) to cis-vaccenoyl-ACP (cis-octadec-11-enoyl-ACP), an essential step in the thermal regulation of fatty acid composition.</text>
</comment>
<dbReference type="InterPro" id="IPR018201">
    <property type="entry name" value="Ketoacyl_synth_AS"/>
</dbReference>
<keyword evidence="8" id="KW-0443">Lipid metabolism</keyword>
<evidence type="ECO:0000256" key="4">
    <source>
        <dbReference type="ARBA" id="ARBA00014657"/>
    </source>
</evidence>
<dbReference type="InterPro" id="IPR016039">
    <property type="entry name" value="Thiolase-like"/>
</dbReference>
<evidence type="ECO:0000256" key="2">
    <source>
        <dbReference type="ARBA" id="ARBA00008467"/>
    </source>
</evidence>
<evidence type="ECO:0000259" key="14">
    <source>
        <dbReference type="PROSITE" id="PS52004"/>
    </source>
</evidence>
<dbReference type="UniPathway" id="UPA00094"/>
<dbReference type="AlphaFoldDB" id="A0A7V5UEW5"/>
<organism evidence="15">
    <name type="scientific">Caldithrix abyssi</name>
    <dbReference type="NCBI Taxonomy" id="187145"/>
    <lineage>
        <taxon>Bacteria</taxon>
        <taxon>Pseudomonadati</taxon>
        <taxon>Calditrichota</taxon>
        <taxon>Calditrichia</taxon>
        <taxon>Calditrichales</taxon>
        <taxon>Calditrichaceae</taxon>
        <taxon>Caldithrix</taxon>
    </lineage>
</organism>
<dbReference type="CDD" id="cd00834">
    <property type="entry name" value="KAS_I_II"/>
    <property type="match status" value="1"/>
</dbReference>
<dbReference type="Pfam" id="PF02801">
    <property type="entry name" value="Ketoacyl-synt_C"/>
    <property type="match status" value="1"/>
</dbReference>
<evidence type="ECO:0000256" key="7">
    <source>
        <dbReference type="ARBA" id="ARBA00022832"/>
    </source>
</evidence>
<dbReference type="FunFam" id="3.40.47.10:FF:000018">
    <property type="entry name" value="3-oxoacyl-[acyl-carrier-protein] synthase 2"/>
    <property type="match status" value="1"/>
</dbReference>
<dbReference type="PROSITE" id="PS00606">
    <property type="entry name" value="KS3_1"/>
    <property type="match status" value="1"/>
</dbReference>
<evidence type="ECO:0000256" key="13">
    <source>
        <dbReference type="RuleBase" id="RU003694"/>
    </source>
</evidence>
<proteinExistence type="inferred from homology"/>
<dbReference type="PANTHER" id="PTHR11712:SF336">
    <property type="entry name" value="3-OXOACYL-[ACYL-CARRIER-PROTEIN] SYNTHASE, MITOCHONDRIAL"/>
    <property type="match status" value="1"/>
</dbReference>
<keyword evidence="5 11" id="KW-0444">Lipid biosynthesis</keyword>
<dbReference type="SMART" id="SM00825">
    <property type="entry name" value="PKS_KS"/>
    <property type="match status" value="1"/>
</dbReference>
<evidence type="ECO:0000256" key="12">
    <source>
        <dbReference type="PIRSR" id="PIRSR000447-1"/>
    </source>
</evidence>
<accession>A0A7V5UEW5</accession>
<name>A0A7V5UEW5_CALAY</name>
<keyword evidence="7" id="KW-0276">Fatty acid metabolism</keyword>
<comment type="catalytic activity">
    <reaction evidence="11">
        <text>a fatty acyl-[ACP] + malonyl-[ACP] + H(+) = a 3-oxoacyl-[ACP] + holo-[ACP] + CO2</text>
        <dbReference type="Rhea" id="RHEA:22836"/>
        <dbReference type="Rhea" id="RHEA-COMP:9623"/>
        <dbReference type="Rhea" id="RHEA-COMP:9685"/>
        <dbReference type="Rhea" id="RHEA-COMP:9916"/>
        <dbReference type="Rhea" id="RHEA-COMP:14125"/>
        <dbReference type="ChEBI" id="CHEBI:15378"/>
        <dbReference type="ChEBI" id="CHEBI:16526"/>
        <dbReference type="ChEBI" id="CHEBI:64479"/>
        <dbReference type="ChEBI" id="CHEBI:78449"/>
        <dbReference type="ChEBI" id="CHEBI:78776"/>
        <dbReference type="ChEBI" id="CHEBI:138651"/>
    </reaction>
</comment>
<evidence type="ECO:0000256" key="11">
    <source>
        <dbReference type="PIRNR" id="PIRNR000447"/>
    </source>
</evidence>
<evidence type="ECO:0000256" key="3">
    <source>
        <dbReference type="ARBA" id="ARBA00012356"/>
    </source>
</evidence>
<keyword evidence="10 11" id="KW-0012">Acyltransferase</keyword>
<protein>
    <recommendedName>
        <fullName evidence="4 11">3-oxoacyl-[acyl-carrier-protein] synthase 2</fullName>
        <ecNumber evidence="3 11">2.3.1.179</ecNumber>
    </recommendedName>
</protein>
<dbReference type="Gene3D" id="3.40.47.10">
    <property type="match status" value="1"/>
</dbReference>
<gene>
    <name evidence="15" type="primary">fabF</name>
    <name evidence="15" type="ORF">ENJ89_05745</name>
</gene>
<sequence>MEHRVVITGMGAVTPIGNSVDEFWQGLLEGRNGIGRVTHFDPGEYRSQMAAEVKDFDPLRWMDKKITQRFDRFSLFGIAAAVMAFEDSGLADSGFDANKAGTIIGSGIGGALTIQDGMKKMNEKGPSGISPFFIPAVIINMTSSLVSIRLGFKGPLAAPSVACSTGGNAIGEAYRMIQRGNATIMAAGSAEAAINPLPYAGFCSLRAMSTRNDDMEHASRPFDKDRDGFVMGEGSGVVILEELEHAKARGAHIYAELIGYGNTADAFHFTAPDPQSGGMIRVMQEAMDDAGIGPEQIQYINAHGTSTPLNDQAECNAIKKAFGRFANKVKITSIKSMIGHLLSAAGSVEFISTVLSIVHGLIPPTINTQTPDDMCDLDIVLGNAASADIEIAATNNFGFGGGNASLLVKKYDG</sequence>
<dbReference type="GO" id="GO:0004315">
    <property type="term" value="F:3-oxoacyl-[acyl-carrier-protein] synthase activity"/>
    <property type="evidence" value="ECO:0007669"/>
    <property type="project" value="UniProtKB-UniRule"/>
</dbReference>
<dbReference type="InterPro" id="IPR020841">
    <property type="entry name" value="PKS_Beta-ketoAc_synthase_dom"/>
</dbReference>
<dbReference type="Pfam" id="PF00109">
    <property type="entry name" value="ketoacyl-synt"/>
    <property type="match status" value="1"/>
</dbReference>
<dbReference type="PROSITE" id="PS52004">
    <property type="entry name" value="KS3_2"/>
    <property type="match status" value="1"/>
</dbReference>
<evidence type="ECO:0000313" key="15">
    <source>
        <dbReference type="EMBL" id="HHJ52678.1"/>
    </source>
</evidence>
<dbReference type="EC" id="2.3.1.179" evidence="3 11"/>
<dbReference type="InterPro" id="IPR014030">
    <property type="entry name" value="Ketoacyl_synth_N"/>
</dbReference>
<comment type="catalytic activity">
    <reaction evidence="11">
        <text>(9Z)-hexadecenoyl-[ACP] + malonyl-[ACP] + H(+) = 3-oxo-(11Z)-octadecenoyl-[ACP] + holo-[ACP] + CO2</text>
        <dbReference type="Rhea" id="RHEA:55040"/>
        <dbReference type="Rhea" id="RHEA-COMP:9623"/>
        <dbReference type="Rhea" id="RHEA-COMP:9685"/>
        <dbReference type="Rhea" id="RHEA-COMP:10800"/>
        <dbReference type="Rhea" id="RHEA-COMP:14074"/>
        <dbReference type="ChEBI" id="CHEBI:15378"/>
        <dbReference type="ChEBI" id="CHEBI:16526"/>
        <dbReference type="ChEBI" id="CHEBI:64479"/>
        <dbReference type="ChEBI" id="CHEBI:78449"/>
        <dbReference type="ChEBI" id="CHEBI:83989"/>
        <dbReference type="ChEBI" id="CHEBI:138538"/>
        <dbReference type="EC" id="2.3.1.179"/>
    </reaction>
</comment>